<accession>A0A1Y4L7U1</accession>
<dbReference type="Pfam" id="PF07009">
    <property type="entry name" value="NusG_II"/>
    <property type="match status" value="1"/>
</dbReference>
<evidence type="ECO:0000313" key="2">
    <source>
        <dbReference type="EMBL" id="OUP52803.1"/>
    </source>
</evidence>
<gene>
    <name evidence="2" type="ORF">B5F17_07410</name>
</gene>
<protein>
    <submittedName>
        <fullName evidence="2">Uncharacterized protein</fullName>
    </submittedName>
</protein>
<name>A0A1Y4L7U1_9FIRM</name>
<dbReference type="AlphaFoldDB" id="A0A1Y4L7U1"/>
<dbReference type="InterPro" id="IPR038690">
    <property type="entry name" value="NusG_2_sf"/>
</dbReference>
<evidence type="ECO:0000256" key="1">
    <source>
        <dbReference type="SAM" id="Phobius"/>
    </source>
</evidence>
<reference evidence="3" key="1">
    <citation type="submission" date="2017-04" db="EMBL/GenBank/DDBJ databases">
        <title>Function of individual gut microbiota members based on whole genome sequencing of pure cultures obtained from chicken caecum.</title>
        <authorList>
            <person name="Medvecky M."/>
            <person name="Cejkova D."/>
            <person name="Polansky O."/>
            <person name="Karasova D."/>
            <person name="Kubasova T."/>
            <person name="Cizek A."/>
            <person name="Rychlik I."/>
        </authorList>
    </citation>
    <scope>NUCLEOTIDE SEQUENCE [LARGE SCALE GENOMIC DNA]</scope>
    <source>
        <strain evidence="3">An180</strain>
    </source>
</reference>
<dbReference type="Proteomes" id="UP000195897">
    <property type="component" value="Unassembled WGS sequence"/>
</dbReference>
<keyword evidence="1" id="KW-0812">Transmembrane</keyword>
<sequence>MQGKLRWGDFVICAVVLVLAGLITLPFLFQPSDSLTCEIKQGDTVVKTIRLADGYQDTITLTEGEITNVIEVDGKSVRFASSNCPDQVCVHTGTLTRAGQMAVCLPTRVVVRLIGEDTTVDAVAR</sequence>
<dbReference type="Gene3D" id="2.60.320.10">
    <property type="entry name" value="N-utilization substance G protein NusG, insert domain"/>
    <property type="match status" value="1"/>
</dbReference>
<comment type="caution">
    <text evidence="2">The sequence shown here is derived from an EMBL/GenBank/DDBJ whole genome shotgun (WGS) entry which is preliminary data.</text>
</comment>
<evidence type="ECO:0000313" key="3">
    <source>
        <dbReference type="Proteomes" id="UP000195897"/>
    </source>
</evidence>
<keyword evidence="1" id="KW-0472">Membrane</keyword>
<proteinExistence type="predicted"/>
<dbReference type="RefSeq" id="WP_087372521.1">
    <property type="nucleotide sequence ID" value="NZ_NFKK01000007.1"/>
</dbReference>
<dbReference type="EMBL" id="NFKK01000007">
    <property type="protein sequence ID" value="OUP52803.1"/>
    <property type="molecule type" value="Genomic_DNA"/>
</dbReference>
<keyword evidence="1" id="KW-1133">Transmembrane helix</keyword>
<organism evidence="2 3">
    <name type="scientific">Butyricicoccus pullicaecorum</name>
    <dbReference type="NCBI Taxonomy" id="501571"/>
    <lineage>
        <taxon>Bacteria</taxon>
        <taxon>Bacillati</taxon>
        <taxon>Bacillota</taxon>
        <taxon>Clostridia</taxon>
        <taxon>Eubacteriales</taxon>
        <taxon>Butyricicoccaceae</taxon>
        <taxon>Butyricicoccus</taxon>
    </lineage>
</organism>
<feature type="transmembrane region" description="Helical" evidence="1">
    <location>
        <begin position="7"/>
        <end position="29"/>
    </location>
</feature>